<dbReference type="Proteomes" id="UP001281147">
    <property type="component" value="Unassembled WGS sequence"/>
</dbReference>
<name>A0ACC3NPW7_9PEZI</name>
<keyword evidence="2" id="KW-1185">Reference proteome</keyword>
<evidence type="ECO:0000313" key="1">
    <source>
        <dbReference type="EMBL" id="KAK3719331.1"/>
    </source>
</evidence>
<proteinExistence type="predicted"/>
<gene>
    <name evidence="1" type="ORF">LTR37_004550</name>
</gene>
<evidence type="ECO:0000313" key="2">
    <source>
        <dbReference type="Proteomes" id="UP001281147"/>
    </source>
</evidence>
<organism evidence="1 2">
    <name type="scientific">Vermiconidia calcicola</name>
    <dbReference type="NCBI Taxonomy" id="1690605"/>
    <lineage>
        <taxon>Eukaryota</taxon>
        <taxon>Fungi</taxon>
        <taxon>Dikarya</taxon>
        <taxon>Ascomycota</taxon>
        <taxon>Pezizomycotina</taxon>
        <taxon>Dothideomycetes</taxon>
        <taxon>Dothideomycetidae</taxon>
        <taxon>Mycosphaerellales</taxon>
        <taxon>Extremaceae</taxon>
        <taxon>Vermiconidia</taxon>
    </lineage>
</organism>
<dbReference type="EMBL" id="JAUTXU010000027">
    <property type="protein sequence ID" value="KAK3719331.1"/>
    <property type="molecule type" value="Genomic_DNA"/>
</dbReference>
<accession>A0ACC3NPW7</accession>
<reference evidence="1" key="1">
    <citation type="submission" date="2023-07" db="EMBL/GenBank/DDBJ databases">
        <title>Black Yeasts Isolated from many extreme environments.</title>
        <authorList>
            <person name="Coleine C."/>
            <person name="Stajich J.E."/>
            <person name="Selbmann L."/>
        </authorList>
    </citation>
    <scope>NUCLEOTIDE SEQUENCE</scope>
    <source>
        <strain evidence="1">CCFEE 5714</strain>
    </source>
</reference>
<sequence>MYGIDPGFAYDASVYKTASSIKSESSTSRSPTVHGKCSNSQSLQEALVKGRKRSERARTAANARYGKSSGSRSEMDTKREKNRLAAAKCRRKKRLSHDVLEETYRTASAVNSAMRRQSRELRDQLAHIRLLALQHSGDEQGCQCAAIQRYNTSQFYRGFGAYEGGGSAKSSASMQQMVLHS</sequence>
<comment type="caution">
    <text evidence="1">The sequence shown here is derived from an EMBL/GenBank/DDBJ whole genome shotgun (WGS) entry which is preliminary data.</text>
</comment>
<protein>
    <submittedName>
        <fullName evidence="1">Uncharacterized protein</fullName>
    </submittedName>
</protein>